<proteinExistence type="predicted"/>
<protein>
    <submittedName>
        <fullName evidence="2">DUF397 domain-containing protein</fullName>
    </submittedName>
</protein>
<evidence type="ECO:0000259" key="1">
    <source>
        <dbReference type="Pfam" id="PF04149"/>
    </source>
</evidence>
<dbReference type="Pfam" id="PF04149">
    <property type="entry name" value="DUF397"/>
    <property type="match status" value="1"/>
</dbReference>
<name>A0A895YE35_9ACTN</name>
<gene>
    <name evidence="2" type="ORF">JQS43_19315</name>
</gene>
<dbReference type="Proteomes" id="UP000662857">
    <property type="component" value="Chromosome"/>
</dbReference>
<keyword evidence="3" id="KW-1185">Reference proteome</keyword>
<dbReference type="EMBL" id="CP070499">
    <property type="protein sequence ID" value="QSB13703.1"/>
    <property type="molecule type" value="Genomic_DNA"/>
</dbReference>
<dbReference type="KEGG" id="nhy:JQS43_19315"/>
<dbReference type="AlphaFoldDB" id="A0A895YE35"/>
<reference evidence="2" key="1">
    <citation type="submission" date="2021-02" db="EMBL/GenBank/DDBJ databases">
        <title>Natrosporangium hydrolyticum gen. nov., sp. nov, a haloalkaliphilic actinobacterium from a soda solonchak soil.</title>
        <authorList>
            <person name="Sorokin D.Y."/>
            <person name="Khijniak T.V."/>
            <person name="Zakharycheva A.P."/>
            <person name="Boueva O.V."/>
            <person name="Ariskina E.V."/>
            <person name="Hahnke R.L."/>
            <person name="Bunk B."/>
            <person name="Sproer C."/>
            <person name="Schumann P."/>
            <person name="Evtushenko L.I."/>
            <person name="Kublanov I.V."/>
        </authorList>
    </citation>
    <scope>NUCLEOTIDE SEQUENCE</scope>
    <source>
        <strain evidence="2">DSM 106523</strain>
    </source>
</reference>
<accession>A0A895YE35</accession>
<feature type="domain" description="DUF397" evidence="1">
    <location>
        <begin position="14"/>
        <end position="64"/>
    </location>
</feature>
<dbReference type="InterPro" id="IPR007278">
    <property type="entry name" value="DUF397"/>
</dbReference>
<organism evidence="2 3">
    <name type="scientific">Natronosporangium hydrolyticum</name>
    <dbReference type="NCBI Taxonomy" id="2811111"/>
    <lineage>
        <taxon>Bacteria</taxon>
        <taxon>Bacillati</taxon>
        <taxon>Actinomycetota</taxon>
        <taxon>Actinomycetes</taxon>
        <taxon>Micromonosporales</taxon>
        <taxon>Micromonosporaceae</taxon>
        <taxon>Natronosporangium</taxon>
    </lineage>
</organism>
<evidence type="ECO:0000313" key="3">
    <source>
        <dbReference type="Proteomes" id="UP000662857"/>
    </source>
</evidence>
<dbReference type="RefSeq" id="WP_239675804.1">
    <property type="nucleotide sequence ID" value="NZ_CP070499.1"/>
</dbReference>
<evidence type="ECO:0000313" key="2">
    <source>
        <dbReference type="EMBL" id="QSB13703.1"/>
    </source>
</evidence>
<sequence>MNGERVVQQEPVALRWQKATRCDANDCVEVALLDRGVAVRDNTRPATHLTFDSDSWRTLLTKARSGELRH</sequence>